<proteinExistence type="predicted"/>
<keyword evidence="3" id="KW-0411">Iron-sulfur</keyword>
<keyword evidence="1" id="KW-0479">Metal-binding</keyword>
<reference evidence="4" key="1">
    <citation type="journal article" date="2014" name="Front. Microbiol.">
        <title>High frequency of phylogenetically diverse reductive dehalogenase-homologous genes in deep subseafloor sedimentary metagenomes.</title>
        <authorList>
            <person name="Kawai M."/>
            <person name="Futagami T."/>
            <person name="Toyoda A."/>
            <person name="Takaki Y."/>
            <person name="Nishi S."/>
            <person name="Hori S."/>
            <person name="Arai W."/>
            <person name="Tsubouchi T."/>
            <person name="Morono Y."/>
            <person name="Uchiyama I."/>
            <person name="Ito T."/>
            <person name="Fujiyama A."/>
            <person name="Inagaki F."/>
            <person name="Takami H."/>
        </authorList>
    </citation>
    <scope>NUCLEOTIDE SEQUENCE</scope>
    <source>
        <strain evidence="4">Expedition CK06-06</strain>
    </source>
</reference>
<dbReference type="GO" id="GO:0046872">
    <property type="term" value="F:metal ion binding"/>
    <property type="evidence" value="ECO:0007669"/>
    <property type="project" value="UniProtKB-KW"/>
</dbReference>
<protein>
    <submittedName>
        <fullName evidence="4">Uncharacterized protein</fullName>
    </submittedName>
</protein>
<keyword evidence="2" id="KW-0408">Iron</keyword>
<dbReference type="SUPFAM" id="SSF52833">
    <property type="entry name" value="Thioredoxin-like"/>
    <property type="match status" value="1"/>
</dbReference>
<dbReference type="InterPro" id="IPR036249">
    <property type="entry name" value="Thioredoxin-like_sf"/>
</dbReference>
<evidence type="ECO:0000256" key="3">
    <source>
        <dbReference type="ARBA" id="ARBA00023014"/>
    </source>
</evidence>
<comment type="caution">
    <text evidence="4">The sequence shown here is derived from an EMBL/GenBank/DDBJ whole genome shotgun (WGS) entry which is preliminary data.</text>
</comment>
<sequence>MNEIKDRNILICRGKHCVNKGSEDICNTLETVLEEKNLTNKITVEYGGCHHLHIFGPILIIKPDNILYVKLESRDINEIINQHIVHDEIVERLLLKNQNNGEIIKDYREAQKFVKLYKKEIK</sequence>
<gene>
    <name evidence="4" type="ORF">S01H1_63462</name>
</gene>
<dbReference type="GO" id="GO:0051536">
    <property type="term" value="F:iron-sulfur cluster binding"/>
    <property type="evidence" value="ECO:0007669"/>
    <property type="project" value="UniProtKB-KW"/>
</dbReference>
<evidence type="ECO:0000256" key="2">
    <source>
        <dbReference type="ARBA" id="ARBA00023004"/>
    </source>
</evidence>
<dbReference type="AlphaFoldDB" id="X0XGN1"/>
<accession>X0XGN1</accession>
<dbReference type="PANTHER" id="PTHR43578:SF3">
    <property type="entry name" value="NADH-QUINONE OXIDOREDUCTASE SUBUNIT F"/>
    <property type="match status" value="1"/>
</dbReference>
<evidence type="ECO:0000256" key="1">
    <source>
        <dbReference type="ARBA" id="ARBA00022723"/>
    </source>
</evidence>
<dbReference type="Gene3D" id="3.40.30.10">
    <property type="entry name" value="Glutaredoxin"/>
    <property type="match status" value="1"/>
</dbReference>
<dbReference type="CDD" id="cd02980">
    <property type="entry name" value="TRX_Fd_family"/>
    <property type="match status" value="1"/>
</dbReference>
<evidence type="ECO:0000313" key="4">
    <source>
        <dbReference type="EMBL" id="GAG35803.1"/>
    </source>
</evidence>
<dbReference type="EMBL" id="BARS01041769">
    <property type="protein sequence ID" value="GAG35803.1"/>
    <property type="molecule type" value="Genomic_DNA"/>
</dbReference>
<dbReference type="PANTHER" id="PTHR43578">
    <property type="entry name" value="NADH-QUINONE OXIDOREDUCTASE SUBUNIT F"/>
    <property type="match status" value="1"/>
</dbReference>
<name>X0XGN1_9ZZZZ</name>
<organism evidence="4">
    <name type="scientific">marine sediment metagenome</name>
    <dbReference type="NCBI Taxonomy" id="412755"/>
    <lineage>
        <taxon>unclassified sequences</taxon>
        <taxon>metagenomes</taxon>
        <taxon>ecological metagenomes</taxon>
    </lineage>
</organism>